<gene>
    <name evidence="2" type="ORF">TTHERM_00564520</name>
</gene>
<organism evidence="2 3">
    <name type="scientific">Tetrahymena thermophila (strain SB210)</name>
    <dbReference type="NCBI Taxonomy" id="312017"/>
    <lineage>
        <taxon>Eukaryota</taxon>
        <taxon>Sar</taxon>
        <taxon>Alveolata</taxon>
        <taxon>Ciliophora</taxon>
        <taxon>Intramacronucleata</taxon>
        <taxon>Oligohymenophorea</taxon>
        <taxon>Hymenostomatida</taxon>
        <taxon>Tetrahymenina</taxon>
        <taxon>Tetrahymenidae</taxon>
        <taxon>Tetrahymena</taxon>
    </lineage>
</organism>
<dbReference type="KEGG" id="tet:TTHERM_00564520"/>
<dbReference type="EMBL" id="GG662556">
    <property type="protein sequence ID" value="EAS01806.2"/>
    <property type="molecule type" value="Genomic_DNA"/>
</dbReference>
<dbReference type="GeneID" id="7842564"/>
<evidence type="ECO:0000313" key="2">
    <source>
        <dbReference type="EMBL" id="EAS01806.2"/>
    </source>
</evidence>
<name>I7MLD5_TETTS</name>
<dbReference type="eggNOG" id="ENOG502QR1E">
    <property type="taxonomic scope" value="Eukaryota"/>
</dbReference>
<evidence type="ECO:0000256" key="1">
    <source>
        <dbReference type="SAM" id="MobiDB-lite"/>
    </source>
</evidence>
<sequence length="683" mass="80146">MEMIDALSAVINYLSSLAYLSTQEYFCAQDIVLSIYSMEEKLVTSKNTIAIHGRYFKEDQNLDFIKQGGNLQFKKYLCLKGVKKFIFNKKFYSSEIVNRYRYLLEQKALKVISVEDLNEIQGDKQEEQIEETKVDLEKSEYVQHSFQESEEQSEIQSVSDQDNIINQLNEFQISNNAKQNASIYNINDLDSKNSNDLNKGLYEKNSSNIYEDKMVDDNCITLKSIKEEQVLQSQKISEDQMKQEVQEQQLHNISEKNIQLNSKNNTTLVKDQDQEKKNVQLLFNSSQDNKQQDLKPFQSVNSLSSSSTSSSSTKFVNTLSKSNTEDKQKLSKKEQIFGFFSKAKEKYQEAKVSLKESAKSLIYDINQKVHDPDTQIKIQMIKEDVRTKTMEAQEIIEEQATHFKDYATTTLESFKNKIKDKIKEKKIDKEIVDMKQQIREKYLEFEVYTENLASKKIKQIKNYLHTENIENEPFETIESDGRELDKSSQNLDKQNTQQKNTLVNSLQDIQTSNLQEEQKISINQISQNENDYLQDKYKKNINKQFNQNDKKTNVKQMNISPKRVLFIDEQHSYDLQQIQEDDSIFQPQEQNLPQYEEADNDEEEKNDKEEILVSNYVQKNNIKLNLVQDQKDLFNQHLYHNQFKCNQDKVLFLDECSQENSNNNKAHIQDDESIFDSFKNQNI</sequence>
<keyword evidence="2" id="KW-0575">Peroxidase</keyword>
<feature type="region of interest" description="Disordered" evidence="1">
    <location>
        <begin position="290"/>
        <end position="324"/>
    </location>
</feature>
<dbReference type="RefSeq" id="XP_001022051.2">
    <property type="nucleotide sequence ID" value="XM_001022051.3"/>
</dbReference>
<evidence type="ECO:0000313" key="3">
    <source>
        <dbReference type="Proteomes" id="UP000009168"/>
    </source>
</evidence>
<feature type="compositionally biased region" description="Low complexity" evidence="1">
    <location>
        <begin position="302"/>
        <end position="313"/>
    </location>
</feature>
<feature type="region of interest" description="Disordered" evidence="1">
    <location>
        <begin position="472"/>
        <end position="499"/>
    </location>
</feature>
<accession>I7MLD5</accession>
<dbReference type="GO" id="GO:0004601">
    <property type="term" value="F:peroxidase activity"/>
    <property type="evidence" value="ECO:0007669"/>
    <property type="project" value="UniProtKB-KW"/>
</dbReference>
<feature type="compositionally biased region" description="Polar residues" evidence="1">
    <location>
        <begin position="487"/>
        <end position="499"/>
    </location>
</feature>
<dbReference type="InParanoid" id="I7MLD5"/>
<protein>
    <submittedName>
        <fullName evidence="2">Peroxidase family protein</fullName>
    </submittedName>
</protein>
<dbReference type="Proteomes" id="UP000009168">
    <property type="component" value="Unassembled WGS sequence"/>
</dbReference>
<keyword evidence="3" id="KW-1185">Reference proteome</keyword>
<dbReference type="AlphaFoldDB" id="I7MLD5"/>
<keyword evidence="2" id="KW-0560">Oxidoreductase</keyword>
<proteinExistence type="predicted"/>
<reference evidence="3" key="1">
    <citation type="journal article" date="2006" name="PLoS Biol.">
        <title>Macronuclear genome sequence of the ciliate Tetrahymena thermophila, a model eukaryote.</title>
        <authorList>
            <person name="Eisen J.A."/>
            <person name="Coyne R.S."/>
            <person name="Wu M."/>
            <person name="Wu D."/>
            <person name="Thiagarajan M."/>
            <person name="Wortman J.R."/>
            <person name="Badger J.H."/>
            <person name="Ren Q."/>
            <person name="Amedeo P."/>
            <person name="Jones K.M."/>
            <person name="Tallon L.J."/>
            <person name="Delcher A.L."/>
            <person name="Salzberg S.L."/>
            <person name="Silva J.C."/>
            <person name="Haas B.J."/>
            <person name="Majoros W.H."/>
            <person name="Farzad M."/>
            <person name="Carlton J.M."/>
            <person name="Smith R.K. Jr."/>
            <person name="Garg J."/>
            <person name="Pearlman R.E."/>
            <person name="Karrer K.M."/>
            <person name="Sun L."/>
            <person name="Manning G."/>
            <person name="Elde N.C."/>
            <person name="Turkewitz A.P."/>
            <person name="Asai D.J."/>
            <person name="Wilkes D.E."/>
            <person name="Wang Y."/>
            <person name="Cai H."/>
            <person name="Collins K."/>
            <person name="Stewart B.A."/>
            <person name="Lee S.R."/>
            <person name="Wilamowska K."/>
            <person name="Weinberg Z."/>
            <person name="Ruzzo W.L."/>
            <person name="Wloga D."/>
            <person name="Gaertig J."/>
            <person name="Frankel J."/>
            <person name="Tsao C.-C."/>
            <person name="Gorovsky M.A."/>
            <person name="Keeling P.J."/>
            <person name="Waller R.F."/>
            <person name="Patron N.J."/>
            <person name="Cherry J.M."/>
            <person name="Stover N.A."/>
            <person name="Krieger C.J."/>
            <person name="del Toro C."/>
            <person name="Ryder H.F."/>
            <person name="Williamson S.C."/>
            <person name="Barbeau R.A."/>
            <person name="Hamilton E.P."/>
            <person name="Orias E."/>
        </authorList>
    </citation>
    <scope>NUCLEOTIDE SEQUENCE [LARGE SCALE GENOMIC DNA]</scope>
    <source>
        <strain evidence="3">SB210</strain>
    </source>
</reference>